<dbReference type="InterPro" id="IPR000524">
    <property type="entry name" value="Tscrpt_reg_HTH_GntR"/>
</dbReference>
<evidence type="ECO:0000313" key="5">
    <source>
        <dbReference type="EMBL" id="MTR81438.1"/>
    </source>
</evidence>
<dbReference type="Proteomes" id="UP000446657">
    <property type="component" value="Unassembled WGS sequence"/>
</dbReference>
<dbReference type="GO" id="GO:0003677">
    <property type="term" value="F:DNA binding"/>
    <property type="evidence" value="ECO:0007669"/>
    <property type="project" value="UniProtKB-KW"/>
</dbReference>
<dbReference type="GO" id="GO:0003700">
    <property type="term" value="F:DNA-binding transcription factor activity"/>
    <property type="evidence" value="ECO:0007669"/>
    <property type="project" value="InterPro"/>
</dbReference>
<evidence type="ECO:0000313" key="6">
    <source>
        <dbReference type="Proteomes" id="UP000446657"/>
    </source>
</evidence>
<dbReference type="Pfam" id="PF00392">
    <property type="entry name" value="GntR"/>
    <property type="match status" value="1"/>
</dbReference>
<keyword evidence="2" id="KW-0238">DNA-binding</keyword>
<proteinExistence type="predicted"/>
<keyword evidence="3" id="KW-0804">Transcription</keyword>
<dbReference type="PROSITE" id="PS50949">
    <property type="entry name" value="HTH_GNTR"/>
    <property type="match status" value="1"/>
</dbReference>
<name>A0A844KLB0_9FIRM</name>
<dbReference type="InterPro" id="IPR036390">
    <property type="entry name" value="WH_DNA-bd_sf"/>
</dbReference>
<accession>A0A844KLB0</accession>
<comment type="caution">
    <text evidence="5">The sequence shown here is derived from an EMBL/GenBank/DDBJ whole genome shotgun (WGS) entry which is preliminary data.</text>
</comment>
<dbReference type="PANTHER" id="PTHR38445:SF9">
    <property type="entry name" value="HTH-TYPE TRANSCRIPTIONAL REPRESSOR YTRA"/>
    <property type="match status" value="1"/>
</dbReference>
<dbReference type="SMART" id="SM00345">
    <property type="entry name" value="HTH_GNTR"/>
    <property type="match status" value="1"/>
</dbReference>
<dbReference type="CDD" id="cd07377">
    <property type="entry name" value="WHTH_GntR"/>
    <property type="match status" value="1"/>
</dbReference>
<dbReference type="SUPFAM" id="SSF46785">
    <property type="entry name" value="Winged helix' DNA-binding domain"/>
    <property type="match status" value="1"/>
</dbReference>
<reference evidence="5 6" key="1">
    <citation type="journal article" date="2019" name="Nat. Med.">
        <title>A library of human gut bacterial isolates paired with longitudinal multiomics data enables mechanistic microbiome research.</title>
        <authorList>
            <person name="Poyet M."/>
            <person name="Groussin M."/>
            <person name="Gibbons S.M."/>
            <person name="Avila-Pacheco J."/>
            <person name="Jiang X."/>
            <person name="Kearney S.M."/>
            <person name="Perrotta A.R."/>
            <person name="Berdy B."/>
            <person name="Zhao S."/>
            <person name="Lieberman T.D."/>
            <person name="Swanson P.K."/>
            <person name="Smith M."/>
            <person name="Roesemann S."/>
            <person name="Alexander J.E."/>
            <person name="Rich S.A."/>
            <person name="Livny J."/>
            <person name="Vlamakis H."/>
            <person name="Clish C."/>
            <person name="Bullock K."/>
            <person name="Deik A."/>
            <person name="Scott J."/>
            <person name="Pierce K.A."/>
            <person name="Xavier R.J."/>
            <person name="Alm E.J."/>
        </authorList>
    </citation>
    <scope>NUCLEOTIDE SEQUENCE [LARGE SCALE GENOMIC DNA]</scope>
    <source>
        <strain evidence="5 6">BIOML-A1</strain>
    </source>
</reference>
<dbReference type="PANTHER" id="PTHR38445">
    <property type="entry name" value="HTH-TYPE TRANSCRIPTIONAL REPRESSOR YTRA"/>
    <property type="match status" value="1"/>
</dbReference>
<dbReference type="Gene3D" id="1.10.10.10">
    <property type="entry name" value="Winged helix-like DNA-binding domain superfamily/Winged helix DNA-binding domain"/>
    <property type="match status" value="1"/>
</dbReference>
<evidence type="ECO:0000256" key="1">
    <source>
        <dbReference type="ARBA" id="ARBA00023015"/>
    </source>
</evidence>
<feature type="domain" description="HTH gntR-type" evidence="4">
    <location>
        <begin position="10"/>
        <end position="78"/>
    </location>
</feature>
<evidence type="ECO:0000259" key="4">
    <source>
        <dbReference type="PROSITE" id="PS50949"/>
    </source>
</evidence>
<keyword evidence="1" id="KW-0805">Transcription regulation</keyword>
<organism evidence="5 6">
    <name type="scientific">Roseburia faecis</name>
    <dbReference type="NCBI Taxonomy" id="301302"/>
    <lineage>
        <taxon>Bacteria</taxon>
        <taxon>Bacillati</taxon>
        <taxon>Bacillota</taxon>
        <taxon>Clostridia</taxon>
        <taxon>Lachnospirales</taxon>
        <taxon>Lachnospiraceae</taxon>
        <taxon>Roseburia</taxon>
    </lineage>
</organism>
<protein>
    <submittedName>
        <fullName evidence="5">GntR family transcriptional regulator</fullName>
    </submittedName>
</protein>
<evidence type="ECO:0000256" key="3">
    <source>
        <dbReference type="ARBA" id="ARBA00023163"/>
    </source>
</evidence>
<dbReference type="PRINTS" id="PR00035">
    <property type="entry name" value="HTHGNTR"/>
</dbReference>
<dbReference type="InterPro" id="IPR036388">
    <property type="entry name" value="WH-like_DNA-bd_sf"/>
</dbReference>
<sequence length="124" mass="14159">MMQPDCRDIKPVYEQITDGIRKMIITHAIPEGEKLPSVRELASKFAVNPNAVRKAYQELEEEGYVCDREGERMAASEKQIAELIRKELLQEFDTVVIRLQNMSVGTEKLTGRMWKLAGGSKDFD</sequence>
<dbReference type="EMBL" id="WNAL01000011">
    <property type="protein sequence ID" value="MTR81438.1"/>
    <property type="molecule type" value="Genomic_DNA"/>
</dbReference>
<dbReference type="AlphaFoldDB" id="A0A844KLB0"/>
<evidence type="ECO:0000256" key="2">
    <source>
        <dbReference type="ARBA" id="ARBA00023125"/>
    </source>
</evidence>
<gene>
    <name evidence="5" type="ORF">GMD30_06840</name>
</gene>